<dbReference type="PANTHER" id="PTHR20531:SF1">
    <property type="entry name" value="N-ALPHA-ACETYLTRANSFERASE 40"/>
    <property type="match status" value="1"/>
</dbReference>
<keyword evidence="9" id="KW-0012">Acyltransferase</keyword>
<dbReference type="EC" id="2.3.1.257" evidence="4"/>
<evidence type="ECO:0000256" key="4">
    <source>
        <dbReference type="ARBA" id="ARBA00012950"/>
    </source>
</evidence>
<evidence type="ECO:0000256" key="1">
    <source>
        <dbReference type="ARBA" id="ARBA00004123"/>
    </source>
</evidence>
<evidence type="ECO:0000256" key="3">
    <source>
        <dbReference type="ARBA" id="ARBA00008870"/>
    </source>
</evidence>
<keyword evidence="8" id="KW-0539">Nucleus</keyword>
<protein>
    <recommendedName>
        <fullName evidence="5">N-alpha-acetyltransferase 40</fullName>
        <ecNumber evidence="4">2.3.1.257</ecNumber>
    </recommendedName>
</protein>
<dbReference type="InterPro" id="IPR039949">
    <property type="entry name" value="NAA40"/>
</dbReference>
<evidence type="ECO:0000256" key="7">
    <source>
        <dbReference type="ARBA" id="ARBA00022679"/>
    </source>
</evidence>
<evidence type="ECO:0000256" key="8">
    <source>
        <dbReference type="ARBA" id="ARBA00023242"/>
    </source>
</evidence>
<evidence type="ECO:0000256" key="2">
    <source>
        <dbReference type="ARBA" id="ARBA00004496"/>
    </source>
</evidence>
<sequence length="206" mass="24024">MWKSVQNARELDGGSILSSVLPNQTLTLPKNQQLLNIQFYSQSKHHISLNSSYKIPKEIISWMVHLTERNVKHYYEQNTELGWNSDTKLREFQSKLAMFLIVYSSINNNPLAFIHYRYLIENKNAVLYLYELQIEESMQNCGLGMKLMQIVVQIAKESAMKKVMLTVCNSNENAIYLYKVKLGFTVDEYSPKYSEEFGYQILSKIV</sequence>
<dbReference type="InterPro" id="IPR016181">
    <property type="entry name" value="Acyl_CoA_acyltransferase"/>
</dbReference>
<proteinExistence type="inferred from homology"/>
<comment type="similarity">
    <text evidence="3">Belongs to the acetyltransferase family. NAA40 subfamily.</text>
</comment>
<dbReference type="InterPro" id="IPR000182">
    <property type="entry name" value="GNAT_dom"/>
</dbReference>
<dbReference type="PANTHER" id="PTHR20531">
    <property type="entry name" value="N-ALPHA-ACETYLTRANSFERASE 40"/>
    <property type="match status" value="1"/>
</dbReference>
<dbReference type="GO" id="GO:0005737">
    <property type="term" value="C:cytoplasm"/>
    <property type="evidence" value="ECO:0007669"/>
    <property type="project" value="UniProtKB-SubCell"/>
</dbReference>
<evidence type="ECO:0000259" key="12">
    <source>
        <dbReference type="PROSITE" id="PS51186"/>
    </source>
</evidence>
<dbReference type="Gene3D" id="3.40.630.30">
    <property type="match status" value="1"/>
</dbReference>
<name>A0A7S1ETR9_9RHOD</name>
<feature type="domain" description="N-acetyltransferase" evidence="12">
    <location>
        <begin position="61"/>
        <end position="206"/>
    </location>
</feature>
<accession>A0A7S1ETR9</accession>
<dbReference type="Pfam" id="PF00583">
    <property type="entry name" value="Acetyltransf_1"/>
    <property type="match status" value="1"/>
</dbReference>
<evidence type="ECO:0000256" key="11">
    <source>
        <dbReference type="ARBA" id="ARBA00049524"/>
    </source>
</evidence>
<evidence type="ECO:0000313" key="13">
    <source>
        <dbReference type="EMBL" id="CAD8822936.1"/>
    </source>
</evidence>
<dbReference type="EMBL" id="HBFP01010210">
    <property type="protein sequence ID" value="CAD8822936.1"/>
    <property type="molecule type" value="Transcribed_RNA"/>
</dbReference>
<evidence type="ECO:0000256" key="9">
    <source>
        <dbReference type="ARBA" id="ARBA00023315"/>
    </source>
</evidence>
<dbReference type="PROSITE" id="PS51186">
    <property type="entry name" value="GNAT"/>
    <property type="match status" value="1"/>
</dbReference>
<evidence type="ECO:0000256" key="6">
    <source>
        <dbReference type="ARBA" id="ARBA00022490"/>
    </source>
</evidence>
<gene>
    <name evidence="13" type="ORF">TOLI1172_LOCUS7332</name>
</gene>
<dbReference type="CDD" id="cd04301">
    <property type="entry name" value="NAT_SF"/>
    <property type="match status" value="1"/>
</dbReference>
<keyword evidence="6" id="KW-0963">Cytoplasm</keyword>
<dbReference type="GO" id="GO:0043998">
    <property type="term" value="F:histone H2A acetyltransferase activity"/>
    <property type="evidence" value="ECO:0007669"/>
    <property type="project" value="InterPro"/>
</dbReference>
<dbReference type="GO" id="GO:1990189">
    <property type="term" value="F:protein N-terminal-serine acetyltransferase activity"/>
    <property type="evidence" value="ECO:0007669"/>
    <property type="project" value="UniProtKB-EC"/>
</dbReference>
<comment type="catalytic activity">
    <reaction evidence="10">
        <text>N-terminal L-seryl-[histone H2A] + acetyl-CoA = N-terminal N(alpha)-acetyl-L-seryl-[histone H2A] + CoA + H(+)</text>
        <dbReference type="Rhea" id="RHEA:50600"/>
        <dbReference type="Rhea" id="RHEA-COMP:12742"/>
        <dbReference type="Rhea" id="RHEA-COMP:12744"/>
        <dbReference type="ChEBI" id="CHEBI:15378"/>
        <dbReference type="ChEBI" id="CHEBI:57287"/>
        <dbReference type="ChEBI" id="CHEBI:57288"/>
        <dbReference type="ChEBI" id="CHEBI:64738"/>
        <dbReference type="ChEBI" id="CHEBI:83690"/>
        <dbReference type="EC" id="2.3.1.257"/>
    </reaction>
</comment>
<comment type="catalytic activity">
    <reaction evidence="11">
        <text>N-terminal L-seryl-[histone H4] + acetyl-CoA = N-terminal N(alpha)-acetyl-L-seryl-[histone H4] + CoA + H(+)</text>
        <dbReference type="Rhea" id="RHEA:50596"/>
        <dbReference type="Rhea" id="RHEA-COMP:12740"/>
        <dbReference type="Rhea" id="RHEA-COMP:12743"/>
        <dbReference type="ChEBI" id="CHEBI:15378"/>
        <dbReference type="ChEBI" id="CHEBI:57287"/>
        <dbReference type="ChEBI" id="CHEBI:57288"/>
        <dbReference type="ChEBI" id="CHEBI:64738"/>
        <dbReference type="ChEBI" id="CHEBI:83690"/>
        <dbReference type="EC" id="2.3.1.257"/>
    </reaction>
</comment>
<dbReference type="AlphaFoldDB" id="A0A7S1ETR9"/>
<reference evidence="13" key="1">
    <citation type="submission" date="2021-01" db="EMBL/GenBank/DDBJ databases">
        <authorList>
            <person name="Corre E."/>
            <person name="Pelletier E."/>
            <person name="Niang G."/>
            <person name="Scheremetjew M."/>
            <person name="Finn R."/>
            <person name="Kale V."/>
            <person name="Holt S."/>
            <person name="Cochrane G."/>
            <person name="Meng A."/>
            <person name="Brown T."/>
            <person name="Cohen L."/>
        </authorList>
    </citation>
    <scope>NUCLEOTIDE SEQUENCE</scope>
    <source>
        <strain evidence="13">CCMP3278</strain>
    </source>
</reference>
<organism evidence="13">
    <name type="scientific">Timspurckia oligopyrenoides</name>
    <dbReference type="NCBI Taxonomy" id="708627"/>
    <lineage>
        <taxon>Eukaryota</taxon>
        <taxon>Rhodophyta</taxon>
        <taxon>Bangiophyceae</taxon>
        <taxon>Porphyridiales</taxon>
        <taxon>Porphyridiaceae</taxon>
        <taxon>Timspurckia</taxon>
    </lineage>
</organism>
<keyword evidence="7" id="KW-0808">Transferase</keyword>
<dbReference type="SUPFAM" id="SSF55729">
    <property type="entry name" value="Acyl-CoA N-acyltransferases (Nat)"/>
    <property type="match status" value="1"/>
</dbReference>
<dbReference type="GO" id="GO:0005634">
    <property type="term" value="C:nucleus"/>
    <property type="evidence" value="ECO:0007669"/>
    <property type="project" value="UniProtKB-SubCell"/>
</dbReference>
<comment type="subcellular location">
    <subcellularLocation>
        <location evidence="2">Cytoplasm</location>
    </subcellularLocation>
    <subcellularLocation>
        <location evidence="1">Nucleus</location>
    </subcellularLocation>
</comment>
<evidence type="ECO:0000256" key="10">
    <source>
        <dbReference type="ARBA" id="ARBA00047821"/>
    </source>
</evidence>
<evidence type="ECO:0000256" key="5">
    <source>
        <dbReference type="ARBA" id="ARBA00015043"/>
    </source>
</evidence>
<dbReference type="GO" id="GO:0010485">
    <property type="term" value="F:histone H4 acetyltransferase activity"/>
    <property type="evidence" value="ECO:0007669"/>
    <property type="project" value="InterPro"/>
</dbReference>